<comment type="similarity">
    <text evidence="8">Belongs to the DszC flavin monooxygenase family.</text>
</comment>
<evidence type="ECO:0000256" key="12">
    <source>
        <dbReference type="ARBA" id="ARBA00048445"/>
    </source>
</evidence>
<dbReference type="InterPro" id="IPR037069">
    <property type="entry name" value="AcylCoA_DH/ox_N_sf"/>
</dbReference>
<keyword evidence="6" id="KW-0503">Monooxygenase</keyword>
<evidence type="ECO:0000256" key="8">
    <source>
        <dbReference type="ARBA" id="ARBA00034317"/>
    </source>
</evidence>
<dbReference type="PIRSF" id="PIRSF016578">
    <property type="entry name" value="HsaA"/>
    <property type="match status" value="1"/>
</dbReference>
<dbReference type="EC" id="1.14.14.21" evidence="9"/>
<evidence type="ECO:0000313" key="17">
    <source>
        <dbReference type="EMBL" id="AXK81986.1"/>
    </source>
</evidence>
<protein>
    <recommendedName>
        <fullName evidence="10">Dibenzothiophene monooxygenase</fullName>
        <ecNumber evidence="9">1.14.14.21</ecNumber>
    </recommendedName>
</protein>
<dbReference type="InterPro" id="IPR006091">
    <property type="entry name" value="Acyl-CoA_Oxase/DH_mid-dom"/>
</dbReference>
<keyword evidence="3" id="KW-0288">FMN</keyword>
<evidence type="ECO:0000256" key="11">
    <source>
        <dbReference type="ARBA" id="ARBA00047859"/>
    </source>
</evidence>
<evidence type="ECO:0000256" key="3">
    <source>
        <dbReference type="ARBA" id="ARBA00022643"/>
    </source>
</evidence>
<evidence type="ECO:0000256" key="5">
    <source>
        <dbReference type="ARBA" id="ARBA00023002"/>
    </source>
</evidence>
<dbReference type="Gene3D" id="1.10.540.10">
    <property type="entry name" value="Acyl-CoA dehydrogenase/oxidase, N-terminal domain"/>
    <property type="match status" value="1"/>
</dbReference>
<evidence type="ECO:0000256" key="1">
    <source>
        <dbReference type="ARBA" id="ARBA00004496"/>
    </source>
</evidence>
<dbReference type="GO" id="GO:0005737">
    <property type="term" value="C:cytoplasm"/>
    <property type="evidence" value="ECO:0007669"/>
    <property type="project" value="UniProtKB-SubCell"/>
</dbReference>
<dbReference type="GO" id="GO:0004497">
    <property type="term" value="F:monooxygenase activity"/>
    <property type="evidence" value="ECO:0007669"/>
    <property type="project" value="UniProtKB-KW"/>
</dbReference>
<dbReference type="InterPro" id="IPR013786">
    <property type="entry name" value="AcylCoA_DH/ox_N"/>
</dbReference>
<evidence type="ECO:0000256" key="9">
    <source>
        <dbReference type="ARBA" id="ARBA00034328"/>
    </source>
</evidence>
<evidence type="ECO:0000256" key="13">
    <source>
        <dbReference type="ARBA" id="ARBA00049456"/>
    </source>
</evidence>
<comment type="catalytic activity">
    <reaction evidence="13">
        <text>dibenzothiophene + 2 FMNH2 + 2 O2 = dibenzothiophene 5,5-dioxide + 2 FMN + 2 H2O + 2 H(+)</text>
        <dbReference type="Rhea" id="RHEA:49072"/>
        <dbReference type="ChEBI" id="CHEBI:15377"/>
        <dbReference type="ChEBI" id="CHEBI:15378"/>
        <dbReference type="ChEBI" id="CHEBI:15379"/>
        <dbReference type="ChEBI" id="CHEBI:23681"/>
        <dbReference type="ChEBI" id="CHEBI:57618"/>
        <dbReference type="ChEBI" id="CHEBI:58210"/>
        <dbReference type="ChEBI" id="CHEBI:90356"/>
        <dbReference type="EC" id="1.14.14.21"/>
    </reaction>
</comment>
<dbReference type="Proteomes" id="UP000254889">
    <property type="component" value="Chromosome"/>
</dbReference>
<dbReference type="InterPro" id="IPR046373">
    <property type="entry name" value="Acyl-CoA_Oxase/DH_mid-dom_sf"/>
</dbReference>
<dbReference type="RefSeq" id="WP_115692365.1">
    <property type="nucleotide sequence ID" value="NZ_CP031417.1"/>
</dbReference>
<keyword evidence="4" id="KW-0547">Nucleotide-binding</keyword>
<dbReference type="Pfam" id="PF08028">
    <property type="entry name" value="Acyl-CoA_dh_2"/>
    <property type="match status" value="1"/>
</dbReference>
<evidence type="ECO:0000256" key="6">
    <source>
        <dbReference type="ARBA" id="ARBA00023033"/>
    </source>
</evidence>
<evidence type="ECO:0000256" key="10">
    <source>
        <dbReference type="ARBA" id="ARBA00034345"/>
    </source>
</evidence>
<gene>
    <name evidence="17" type="ORF">DW352_16510</name>
</gene>
<feature type="domain" description="Acyl-CoA dehydrogenase/oxidase N-terminal" evidence="15">
    <location>
        <begin position="23"/>
        <end position="108"/>
    </location>
</feature>
<evidence type="ECO:0000259" key="14">
    <source>
        <dbReference type="Pfam" id="PF02770"/>
    </source>
</evidence>
<dbReference type="SUPFAM" id="SSF56645">
    <property type="entry name" value="Acyl-CoA dehydrogenase NM domain-like"/>
    <property type="match status" value="1"/>
</dbReference>
<comment type="subcellular location">
    <subcellularLocation>
        <location evidence="1">Cytoplasm</location>
    </subcellularLocation>
</comment>
<organism evidence="17 18">
    <name type="scientific">Pseudolabrys taiwanensis</name>
    <dbReference type="NCBI Taxonomy" id="331696"/>
    <lineage>
        <taxon>Bacteria</taxon>
        <taxon>Pseudomonadati</taxon>
        <taxon>Pseudomonadota</taxon>
        <taxon>Alphaproteobacteria</taxon>
        <taxon>Hyphomicrobiales</taxon>
        <taxon>Xanthobacteraceae</taxon>
        <taxon>Pseudolabrys</taxon>
    </lineage>
</organism>
<dbReference type="GO" id="GO:0050660">
    <property type="term" value="F:flavin adenine dinucleotide binding"/>
    <property type="evidence" value="ECO:0007669"/>
    <property type="project" value="InterPro"/>
</dbReference>
<evidence type="ECO:0000256" key="4">
    <source>
        <dbReference type="ARBA" id="ARBA00022741"/>
    </source>
</evidence>
<dbReference type="KEGG" id="ptaw:DW352_16510"/>
<dbReference type="EMBL" id="CP031417">
    <property type="protein sequence ID" value="AXK81986.1"/>
    <property type="molecule type" value="Genomic_DNA"/>
</dbReference>
<comment type="catalytic activity">
    <reaction evidence="11">
        <text>dibenzothiophene + FMNH2 + O2 = dibenzothiophene 5-oxide + FMN + H2O + H(+)</text>
        <dbReference type="Rhea" id="RHEA:49076"/>
        <dbReference type="ChEBI" id="CHEBI:15377"/>
        <dbReference type="ChEBI" id="CHEBI:15378"/>
        <dbReference type="ChEBI" id="CHEBI:15379"/>
        <dbReference type="ChEBI" id="CHEBI:23681"/>
        <dbReference type="ChEBI" id="CHEBI:23683"/>
        <dbReference type="ChEBI" id="CHEBI:57618"/>
        <dbReference type="ChEBI" id="CHEBI:58210"/>
    </reaction>
</comment>
<feature type="domain" description="Acyl-CoA oxidase/dehydrogenase middle" evidence="14">
    <location>
        <begin position="164"/>
        <end position="249"/>
    </location>
</feature>
<name>A0A345ZYI9_9HYPH</name>
<dbReference type="Pfam" id="PF02770">
    <property type="entry name" value="Acyl-CoA_dh_M"/>
    <property type="match status" value="1"/>
</dbReference>
<dbReference type="Gene3D" id="2.40.110.10">
    <property type="entry name" value="Butyryl-CoA Dehydrogenase, subunit A, domain 2"/>
    <property type="match status" value="1"/>
</dbReference>
<dbReference type="SUPFAM" id="SSF47203">
    <property type="entry name" value="Acyl-CoA dehydrogenase C-terminal domain-like"/>
    <property type="match status" value="1"/>
</dbReference>
<evidence type="ECO:0000313" key="18">
    <source>
        <dbReference type="Proteomes" id="UP000254889"/>
    </source>
</evidence>
<dbReference type="Gene3D" id="1.20.140.10">
    <property type="entry name" value="Butyryl-CoA Dehydrogenase, subunit A, domain 3"/>
    <property type="match status" value="1"/>
</dbReference>
<keyword evidence="5" id="KW-0560">Oxidoreductase</keyword>
<comment type="pathway">
    <text evidence="7">Sulfur metabolism; dibenzothiophene degradation.</text>
</comment>
<dbReference type="GO" id="GO:0003995">
    <property type="term" value="F:acyl-CoA dehydrogenase activity"/>
    <property type="evidence" value="ECO:0007669"/>
    <property type="project" value="TreeGrafter"/>
</dbReference>
<comment type="catalytic activity">
    <reaction evidence="12">
        <text>dibenzothiophene 5-oxide + FMNH2 + O2 = dibenzothiophene 5,5-dioxide + FMN + H2O + H(+)</text>
        <dbReference type="Rhea" id="RHEA:49080"/>
        <dbReference type="ChEBI" id="CHEBI:15377"/>
        <dbReference type="ChEBI" id="CHEBI:15378"/>
        <dbReference type="ChEBI" id="CHEBI:15379"/>
        <dbReference type="ChEBI" id="CHEBI:23683"/>
        <dbReference type="ChEBI" id="CHEBI:57618"/>
        <dbReference type="ChEBI" id="CHEBI:58210"/>
        <dbReference type="ChEBI" id="CHEBI:90356"/>
    </reaction>
</comment>
<dbReference type="OrthoDB" id="2986495at2"/>
<accession>A0A345ZYI9</accession>
<dbReference type="AlphaFoldDB" id="A0A345ZYI9"/>
<feature type="domain" description="Acyl-CoA dehydrogenase C-terminal" evidence="16">
    <location>
        <begin position="280"/>
        <end position="393"/>
    </location>
</feature>
<dbReference type="CDD" id="cd00567">
    <property type="entry name" value="ACAD"/>
    <property type="match status" value="1"/>
</dbReference>
<evidence type="ECO:0000256" key="2">
    <source>
        <dbReference type="ARBA" id="ARBA00022630"/>
    </source>
</evidence>
<dbReference type="PANTHER" id="PTHR43884:SF12">
    <property type="entry name" value="ISOVALERYL-COA DEHYDROGENASE, MITOCHONDRIAL-RELATED"/>
    <property type="match status" value="1"/>
</dbReference>
<dbReference type="InterPro" id="IPR013107">
    <property type="entry name" value="Acyl-CoA_DH_C"/>
</dbReference>
<keyword evidence="2" id="KW-0285">Flavoprotein</keyword>
<keyword evidence="18" id="KW-1185">Reference proteome</keyword>
<reference evidence="17 18" key="1">
    <citation type="submission" date="2018-07" db="EMBL/GenBank/DDBJ databases">
        <authorList>
            <person name="Quirk P.G."/>
            <person name="Krulwich T.A."/>
        </authorList>
    </citation>
    <scope>NUCLEOTIDE SEQUENCE [LARGE SCALE GENOMIC DNA]</scope>
    <source>
        <strain evidence="17 18">CC-BB4</strain>
    </source>
</reference>
<evidence type="ECO:0000259" key="15">
    <source>
        <dbReference type="Pfam" id="PF02771"/>
    </source>
</evidence>
<dbReference type="Pfam" id="PF02771">
    <property type="entry name" value="Acyl-CoA_dh_N"/>
    <property type="match status" value="1"/>
</dbReference>
<proteinExistence type="inferred from homology"/>
<dbReference type="PANTHER" id="PTHR43884">
    <property type="entry name" value="ACYL-COA DEHYDROGENASE"/>
    <property type="match status" value="1"/>
</dbReference>
<dbReference type="InterPro" id="IPR009100">
    <property type="entry name" value="AcylCoA_DH/oxidase_NM_dom_sf"/>
</dbReference>
<evidence type="ECO:0000256" key="7">
    <source>
        <dbReference type="ARBA" id="ARBA00034307"/>
    </source>
</evidence>
<dbReference type="InterPro" id="IPR036250">
    <property type="entry name" value="AcylCo_DH-like_C"/>
</dbReference>
<sequence length="422" mass="46445">MNKPLDSHDQDAPIFAPDAFRLTDAQAELIAKARRFGKAKLAPRAALHDREATFPIENFRDMHPEGLLKICIPKEDGGLGADFQTYCLTAAELGRYCGATALSWNMHVCSTLWSGPLSDDLDMTPEDRKAHIARRRVHYKRIIDDGAIYAQPFSEGGAAAAGAVAFGTEAKPVDGGLVINGKKIFASLSGSADYYGVLCTERAEGEAASRRNTLYLGVPANAPGVSVVGEWDPLGMRGTVSRTLIFKDVFVPEDAMLMPHGVYFQAASKWPHMFMTLTPTYMGLAQAAYDFTVSYLRGELPGMPPVKRRMYPTKQIAVAEMRIMLEQTKALWFQAVTEARANPTKEQVLRAYAAQHTVMENANAIAVKAIRTCGGQSMLKSLPLERIYRDSRCGALMLPWTSEICVDRIGRESLYEPGEKDE</sequence>
<evidence type="ECO:0000259" key="16">
    <source>
        <dbReference type="Pfam" id="PF08028"/>
    </source>
</evidence>